<name>A0A085ZGN8_9FLAO</name>
<comment type="caution">
    <text evidence="1">The sequence shown here is derived from an EMBL/GenBank/DDBJ whole genome shotgun (WGS) entry which is preliminary data.</text>
</comment>
<evidence type="ECO:0000313" key="2">
    <source>
        <dbReference type="Proteomes" id="UP000028703"/>
    </source>
</evidence>
<dbReference type="EMBL" id="JPRO01000008">
    <property type="protein sequence ID" value="KFF03602.1"/>
    <property type="molecule type" value="Genomic_DNA"/>
</dbReference>
<reference evidence="1 2" key="1">
    <citation type="submission" date="2014-07" db="EMBL/GenBank/DDBJ databases">
        <title>Genome of Chryseobacterium luteum DSM 18605.</title>
        <authorList>
            <person name="Stropko S.J."/>
            <person name="Pipes S.E."/>
            <person name="Newman J.D."/>
        </authorList>
    </citation>
    <scope>NUCLEOTIDE SEQUENCE [LARGE SCALE GENOMIC DNA]</scope>
    <source>
        <strain evidence="1 2">DSM 18605</strain>
    </source>
</reference>
<dbReference type="AlphaFoldDB" id="A0A085ZGN8"/>
<evidence type="ECO:0000313" key="1">
    <source>
        <dbReference type="EMBL" id="KFF03602.1"/>
    </source>
</evidence>
<dbReference type="STRING" id="421531.IX38_11575"/>
<dbReference type="Proteomes" id="UP000028703">
    <property type="component" value="Unassembled WGS sequence"/>
</dbReference>
<dbReference type="RefSeq" id="WP_034704863.1">
    <property type="nucleotide sequence ID" value="NZ_JPRO01000008.1"/>
</dbReference>
<sequence>MGLDYSIEPKTEESEYFNFPEVLSYFFEQIGGYEEQSIVSQVEKILNIDLSIFQKTYHPEMEFELEDYDEEFKNGLDPDGYWIKTELLIDKTSELQNKIRDNKNYFDHLIFNPNNDINKMVNMQYEEVIKYQKENSLSLYPINKGIITDQNLQESIEELHTTLLDIKKQDIEEIRLVYA</sequence>
<accession>A0A085ZGN8</accession>
<dbReference type="OrthoDB" id="884685at2"/>
<proteinExistence type="predicted"/>
<dbReference type="eggNOG" id="ENOG502ZHHQ">
    <property type="taxonomic scope" value="Bacteria"/>
</dbReference>
<organism evidence="1 2">
    <name type="scientific">Chryseobacterium luteum</name>
    <dbReference type="NCBI Taxonomy" id="421531"/>
    <lineage>
        <taxon>Bacteria</taxon>
        <taxon>Pseudomonadati</taxon>
        <taxon>Bacteroidota</taxon>
        <taxon>Flavobacteriia</taxon>
        <taxon>Flavobacteriales</taxon>
        <taxon>Weeksellaceae</taxon>
        <taxon>Chryseobacterium group</taxon>
        <taxon>Chryseobacterium</taxon>
    </lineage>
</organism>
<protein>
    <submittedName>
        <fullName evidence="1">Uncharacterized protein</fullName>
    </submittedName>
</protein>
<keyword evidence="2" id="KW-1185">Reference proteome</keyword>
<gene>
    <name evidence="1" type="ORF">IX38_11575</name>
</gene>